<reference evidence="3" key="1">
    <citation type="journal article" date="2009" name="Nature">
        <title>Genome sequence and analysis of the Irish potato famine pathogen Phytophthora infestans.</title>
        <authorList>
            <consortium name="The Broad Institute Genome Sequencing Platform"/>
            <person name="Haas B.J."/>
            <person name="Kamoun S."/>
            <person name="Zody M.C."/>
            <person name="Jiang R.H."/>
            <person name="Handsaker R.E."/>
            <person name="Cano L.M."/>
            <person name="Grabherr M."/>
            <person name="Kodira C.D."/>
            <person name="Raffaele S."/>
            <person name="Torto-Alalibo T."/>
            <person name="Bozkurt T.O."/>
            <person name="Ah-Fong A.M."/>
            <person name="Alvarado L."/>
            <person name="Anderson V.L."/>
            <person name="Armstrong M.R."/>
            <person name="Avrova A."/>
            <person name="Baxter L."/>
            <person name="Beynon J."/>
            <person name="Boevink P.C."/>
            <person name="Bollmann S.R."/>
            <person name="Bos J.I."/>
            <person name="Bulone V."/>
            <person name="Cai G."/>
            <person name="Cakir C."/>
            <person name="Carrington J.C."/>
            <person name="Chawner M."/>
            <person name="Conti L."/>
            <person name="Costanzo S."/>
            <person name="Ewan R."/>
            <person name="Fahlgren N."/>
            <person name="Fischbach M.A."/>
            <person name="Fugelstad J."/>
            <person name="Gilroy E.M."/>
            <person name="Gnerre S."/>
            <person name="Green P.J."/>
            <person name="Grenville-Briggs L.J."/>
            <person name="Griffith J."/>
            <person name="Grunwald N.J."/>
            <person name="Horn K."/>
            <person name="Horner N.R."/>
            <person name="Hu C.H."/>
            <person name="Huitema E."/>
            <person name="Jeong D.H."/>
            <person name="Jones A.M."/>
            <person name="Jones J.D."/>
            <person name="Jones R.W."/>
            <person name="Karlsson E.K."/>
            <person name="Kunjeti S.G."/>
            <person name="Lamour K."/>
            <person name="Liu Z."/>
            <person name="Ma L."/>
            <person name="Maclean D."/>
            <person name="Chibucos M.C."/>
            <person name="McDonald H."/>
            <person name="McWalters J."/>
            <person name="Meijer H.J."/>
            <person name="Morgan W."/>
            <person name="Morris P.F."/>
            <person name="Munro C.A."/>
            <person name="O'Neill K."/>
            <person name="Ospina-Giraldo M."/>
            <person name="Pinzon A."/>
            <person name="Pritchard L."/>
            <person name="Ramsahoye B."/>
            <person name="Ren Q."/>
            <person name="Restrepo S."/>
            <person name="Roy S."/>
            <person name="Sadanandom A."/>
            <person name="Savidor A."/>
            <person name="Schornack S."/>
            <person name="Schwartz D.C."/>
            <person name="Schumann U.D."/>
            <person name="Schwessinger B."/>
            <person name="Seyer L."/>
            <person name="Sharpe T."/>
            <person name="Silvar C."/>
            <person name="Song J."/>
            <person name="Studholme D.J."/>
            <person name="Sykes S."/>
            <person name="Thines M."/>
            <person name="van de Vondervoort P.J."/>
            <person name="Phuntumart V."/>
            <person name="Wawra S."/>
            <person name="Weide R."/>
            <person name="Win J."/>
            <person name="Young C."/>
            <person name="Zhou S."/>
            <person name="Fry W."/>
            <person name="Meyers B.C."/>
            <person name="van West P."/>
            <person name="Ristaino J."/>
            <person name="Govers F."/>
            <person name="Birch P.R."/>
            <person name="Whisson S.C."/>
            <person name="Judelson H.S."/>
            <person name="Nusbaum C."/>
        </authorList>
    </citation>
    <scope>NUCLEOTIDE SEQUENCE [LARGE SCALE GENOMIC DNA]</scope>
    <source>
        <strain evidence="3">T30-4</strain>
    </source>
</reference>
<accession>D0P101</accession>
<dbReference type="AlphaFoldDB" id="D0P101"/>
<evidence type="ECO:0000256" key="1">
    <source>
        <dbReference type="SAM" id="Coils"/>
    </source>
</evidence>
<dbReference type="HOGENOM" id="CLU_015696_0_0_1"/>
<dbReference type="GO" id="GO:0003924">
    <property type="term" value="F:GTPase activity"/>
    <property type="evidence" value="ECO:0007669"/>
    <property type="project" value="InterPro"/>
</dbReference>
<dbReference type="GO" id="GO:0005525">
    <property type="term" value="F:GTP binding"/>
    <property type="evidence" value="ECO:0007669"/>
    <property type="project" value="InterPro"/>
</dbReference>
<name>D0P101_PHYIT</name>
<keyword evidence="1" id="KW-0175">Coiled coil</keyword>
<dbReference type="eggNOG" id="ENOG502QV9Q">
    <property type="taxonomic scope" value="Eukaryota"/>
</dbReference>
<dbReference type="EMBL" id="DS028231">
    <property type="protein sequence ID" value="EEY53711.1"/>
    <property type="molecule type" value="Genomic_DNA"/>
</dbReference>
<sequence>MDATRTTTWRNVPLADASGSLTPGGALVLEQELNEERLAVVILLGPPSTRAARGELMAKVLGEEEAALSASNESLLLLASVKYLEGDLHVLVMDVNTTEDGSSSGLDQLVGAFCALSSLVISSYDEIGSTHCLMPSLPQFQSLFRTLMREFVTMEVFEMLPKMLNIDWSPSRSLVDKLADAETEGKANSAEALESLLRFKKMGIFYPGSIAEMSFDDFCGTHATVKLLFGLEMTGEMLSSLLRNLSIQVIEQNPLDFGTAWDDFAGDKCRVLAEDALNTYVDCVHPAVLEHPPMELDAFKQLHEEIWRLSMDVYHSASKYKSSRHRTVRTKLKADIRAHYATELSTLTQKSHVYCEELRQNLWTELYARATYIRGGGTFTALLDAIQEFDKQYNEKALGPEKARVLRDFYQHEAIQAFRQLENVVTQQLSESRLEELRLHLQKEFADKKEALVEHFKQEEAQLRAGMAREMETMQKMHEAKAARVKIDGSEAIRLREELNDQKRQNAKLQEKAIVLEHSQQDAINQKGVLAAKVEELEVVLRREMDNRTELVDTLALTIKTAEEKEKALNEKIAELQLELGEKTFRIECELQELTHQLRKTNEEKEELQKKLNDFFLKVTALPEALQQHFFFRIR</sequence>
<organism evidence="2 3">
    <name type="scientific">Phytophthora infestans (strain T30-4)</name>
    <name type="common">Potato late blight agent</name>
    <dbReference type="NCBI Taxonomy" id="403677"/>
    <lineage>
        <taxon>Eukaryota</taxon>
        <taxon>Sar</taxon>
        <taxon>Stramenopiles</taxon>
        <taxon>Oomycota</taxon>
        <taxon>Peronosporomycetes</taxon>
        <taxon>Peronosporales</taxon>
        <taxon>Peronosporaceae</taxon>
        <taxon>Phytophthora</taxon>
    </lineage>
</organism>
<dbReference type="VEuPathDB" id="FungiDB:PITG_19693"/>
<evidence type="ECO:0000313" key="3">
    <source>
        <dbReference type="Proteomes" id="UP000006643"/>
    </source>
</evidence>
<proteinExistence type="predicted"/>
<dbReference type="InParanoid" id="D0P101"/>
<evidence type="ECO:0000313" key="2">
    <source>
        <dbReference type="EMBL" id="EEY53711.1"/>
    </source>
</evidence>
<dbReference type="OMA" id="METMQKM"/>
<protein>
    <submittedName>
        <fullName evidence="2">Uncharacterized protein</fullName>
    </submittedName>
</protein>
<dbReference type="SUPFAM" id="SSF48340">
    <property type="entry name" value="Interferon-induced guanylate-binding protein 1 (GBP1), C-terminal domain"/>
    <property type="match status" value="1"/>
</dbReference>
<dbReference type="Proteomes" id="UP000006643">
    <property type="component" value="Unassembled WGS sequence"/>
</dbReference>
<feature type="coiled-coil region" evidence="1">
    <location>
        <begin position="492"/>
        <end position="519"/>
    </location>
</feature>
<keyword evidence="3" id="KW-1185">Reference proteome</keyword>
<dbReference type="GeneID" id="9470075"/>
<dbReference type="OrthoDB" id="66244at2759"/>
<dbReference type="InterPro" id="IPR036543">
    <property type="entry name" value="Guanylate-bd_C_sf"/>
</dbReference>
<feature type="coiled-coil region" evidence="1">
    <location>
        <begin position="552"/>
        <end position="618"/>
    </location>
</feature>
<gene>
    <name evidence="2" type="ORF">PITG_19693</name>
</gene>
<dbReference type="KEGG" id="pif:PITG_19693"/>
<dbReference type="RefSeq" id="XP_002896024.1">
    <property type="nucleotide sequence ID" value="XM_002895978.1"/>
</dbReference>